<organism evidence="1 2">
    <name type="scientific">Catharanthus roseus</name>
    <name type="common">Madagascar periwinkle</name>
    <name type="synonym">Vinca rosea</name>
    <dbReference type="NCBI Taxonomy" id="4058"/>
    <lineage>
        <taxon>Eukaryota</taxon>
        <taxon>Viridiplantae</taxon>
        <taxon>Streptophyta</taxon>
        <taxon>Embryophyta</taxon>
        <taxon>Tracheophyta</taxon>
        <taxon>Spermatophyta</taxon>
        <taxon>Magnoliopsida</taxon>
        <taxon>eudicotyledons</taxon>
        <taxon>Gunneridae</taxon>
        <taxon>Pentapetalae</taxon>
        <taxon>asterids</taxon>
        <taxon>lamiids</taxon>
        <taxon>Gentianales</taxon>
        <taxon>Apocynaceae</taxon>
        <taxon>Rauvolfioideae</taxon>
        <taxon>Vinceae</taxon>
        <taxon>Catharanthinae</taxon>
        <taxon>Catharanthus</taxon>
    </lineage>
</organism>
<name>A0ACC0AGV6_CATRO</name>
<evidence type="ECO:0000313" key="2">
    <source>
        <dbReference type="Proteomes" id="UP001060085"/>
    </source>
</evidence>
<evidence type="ECO:0000313" key="1">
    <source>
        <dbReference type="EMBL" id="KAI5660163.1"/>
    </source>
</evidence>
<proteinExistence type="predicted"/>
<accession>A0ACC0AGV6</accession>
<sequence>MLAQISSIKDMLDQVNEDIETNIQITRHIESEIVKCDEIEIALAARESELTRSAYELQYQIFGLKEEFIITCLDFQEFVSDGENDGVGALLTEKEFLENEIHALSKKNNTLQNSMTAFVEEVLEDLQGSITALEIEIHSRKSENEKLLKDIDELKATLLLAISTRY</sequence>
<dbReference type="EMBL" id="CM044706">
    <property type="protein sequence ID" value="KAI5660163.1"/>
    <property type="molecule type" value="Genomic_DNA"/>
</dbReference>
<gene>
    <name evidence="1" type="ORF">M9H77_28956</name>
</gene>
<reference evidence="2" key="1">
    <citation type="journal article" date="2023" name="Nat. Plants">
        <title>Single-cell RNA sequencing provides a high-resolution roadmap for understanding the multicellular compartmentation of specialized metabolism.</title>
        <authorList>
            <person name="Sun S."/>
            <person name="Shen X."/>
            <person name="Li Y."/>
            <person name="Li Y."/>
            <person name="Wang S."/>
            <person name="Li R."/>
            <person name="Zhang H."/>
            <person name="Shen G."/>
            <person name="Guo B."/>
            <person name="Wei J."/>
            <person name="Xu J."/>
            <person name="St-Pierre B."/>
            <person name="Chen S."/>
            <person name="Sun C."/>
        </authorList>
    </citation>
    <scope>NUCLEOTIDE SEQUENCE [LARGE SCALE GENOMIC DNA]</scope>
</reference>
<protein>
    <submittedName>
        <fullName evidence="1">Uncharacterized protein</fullName>
    </submittedName>
</protein>
<keyword evidence="2" id="KW-1185">Reference proteome</keyword>
<dbReference type="Proteomes" id="UP001060085">
    <property type="component" value="Linkage Group LG06"/>
</dbReference>
<comment type="caution">
    <text evidence="1">The sequence shown here is derived from an EMBL/GenBank/DDBJ whole genome shotgun (WGS) entry which is preliminary data.</text>
</comment>